<reference evidence="2" key="1">
    <citation type="journal article" date="2018" name="Nat. Microbiol.">
        <title>Leveraging single-cell genomics to expand the fungal tree of life.</title>
        <authorList>
            <person name="Ahrendt S.R."/>
            <person name="Quandt C.A."/>
            <person name="Ciobanu D."/>
            <person name="Clum A."/>
            <person name="Salamov A."/>
            <person name="Andreopoulos B."/>
            <person name="Cheng J.F."/>
            <person name="Woyke T."/>
            <person name="Pelin A."/>
            <person name="Henrissat B."/>
            <person name="Reynolds N.K."/>
            <person name="Benny G.L."/>
            <person name="Smith M.E."/>
            <person name="James T.Y."/>
            <person name="Grigoriev I.V."/>
        </authorList>
    </citation>
    <scope>NUCLEOTIDE SEQUENCE [LARGE SCALE GENOMIC DNA]</scope>
    <source>
        <strain evidence="2">ATCC 52028</strain>
    </source>
</reference>
<accession>A0A4P9WQ57</accession>
<dbReference type="SUPFAM" id="SSF48452">
    <property type="entry name" value="TPR-like"/>
    <property type="match status" value="1"/>
</dbReference>
<sequence>EETRRMKEEGNVLFRSKQYRGAIAQYTEALGHMPADCVPLQKDRAVLFHNRAVCYHCLDQTDAVIADATAALQLDP</sequence>
<dbReference type="PANTHER" id="PTHR46014">
    <property type="entry name" value="TETRATRICOPEPTIDE REPEAT PROTEIN 1"/>
    <property type="match status" value="1"/>
</dbReference>
<dbReference type="InterPro" id="IPR011990">
    <property type="entry name" value="TPR-like_helical_dom_sf"/>
</dbReference>
<evidence type="ECO:0000313" key="2">
    <source>
        <dbReference type="Proteomes" id="UP000268535"/>
    </source>
</evidence>
<dbReference type="InterPro" id="IPR052769">
    <property type="entry name" value="TPR_domain_protein"/>
</dbReference>
<gene>
    <name evidence="1" type="ORF">CAUPRSCDRAFT_4158</name>
</gene>
<organism evidence="1 2">
    <name type="scientific">Caulochytrium protostelioides</name>
    <dbReference type="NCBI Taxonomy" id="1555241"/>
    <lineage>
        <taxon>Eukaryota</taxon>
        <taxon>Fungi</taxon>
        <taxon>Fungi incertae sedis</taxon>
        <taxon>Chytridiomycota</taxon>
        <taxon>Chytridiomycota incertae sedis</taxon>
        <taxon>Chytridiomycetes</taxon>
        <taxon>Caulochytriales</taxon>
        <taxon>Caulochytriaceae</taxon>
        <taxon>Caulochytrium</taxon>
    </lineage>
</organism>
<dbReference type="Gene3D" id="1.25.40.10">
    <property type="entry name" value="Tetratricopeptide repeat domain"/>
    <property type="match status" value="1"/>
</dbReference>
<dbReference type="Proteomes" id="UP000268535">
    <property type="component" value="Unassembled WGS sequence"/>
</dbReference>
<feature type="non-terminal residue" evidence="1">
    <location>
        <position position="1"/>
    </location>
</feature>
<evidence type="ECO:0000313" key="1">
    <source>
        <dbReference type="EMBL" id="RKO95164.1"/>
    </source>
</evidence>
<proteinExistence type="predicted"/>
<name>A0A4P9WQ57_9FUNG</name>
<dbReference type="EMBL" id="ML012754">
    <property type="protein sequence ID" value="RKO95164.1"/>
    <property type="molecule type" value="Genomic_DNA"/>
</dbReference>
<dbReference type="AlphaFoldDB" id="A0A4P9WQ57"/>
<dbReference type="PANTHER" id="PTHR46014:SF1">
    <property type="entry name" value="TETRATRICOPEPTIDE REPEAT PROTEIN 1"/>
    <property type="match status" value="1"/>
</dbReference>
<evidence type="ECO:0008006" key="3">
    <source>
        <dbReference type="Google" id="ProtNLM"/>
    </source>
</evidence>
<feature type="non-terminal residue" evidence="1">
    <location>
        <position position="76"/>
    </location>
</feature>
<protein>
    <recommendedName>
        <fullName evidence="3">TPR-like protein</fullName>
    </recommendedName>
</protein>